<keyword evidence="2" id="KW-0732">Signal</keyword>
<evidence type="ECO:0000256" key="2">
    <source>
        <dbReference type="SAM" id="SignalP"/>
    </source>
</evidence>
<accession>A0AA35LE00</accession>
<proteinExistence type="predicted"/>
<name>A0AA35LE00_9SAUR</name>
<dbReference type="AlphaFoldDB" id="A0AA35LE00"/>
<feature type="chain" id="PRO_5041264538" evidence="2">
    <location>
        <begin position="17"/>
        <end position="253"/>
    </location>
</feature>
<evidence type="ECO:0000256" key="1">
    <source>
        <dbReference type="SAM" id="MobiDB-lite"/>
    </source>
</evidence>
<feature type="region of interest" description="Disordered" evidence="1">
    <location>
        <begin position="209"/>
        <end position="232"/>
    </location>
</feature>
<feature type="signal peptide" evidence="2">
    <location>
        <begin position="1"/>
        <end position="16"/>
    </location>
</feature>
<reference evidence="3" key="1">
    <citation type="submission" date="2022-12" db="EMBL/GenBank/DDBJ databases">
        <authorList>
            <person name="Alioto T."/>
            <person name="Alioto T."/>
            <person name="Gomez Garrido J."/>
        </authorList>
    </citation>
    <scope>NUCLEOTIDE SEQUENCE</scope>
</reference>
<evidence type="ECO:0000313" key="4">
    <source>
        <dbReference type="Proteomes" id="UP001178461"/>
    </source>
</evidence>
<gene>
    <name evidence="3" type="ORF">PODLI_1B006139</name>
</gene>
<sequence>MSRLLSLLRLLIGCRLNFVPLRPPSLHSVAKRRSKRSKMAPAARHPIIPPPLPSPSPDWLRLHFVPLRPPSLHSVAKRRSKRSKMAPAARHPIIPPPLPSPSPDWLRLNFVPLRPPSFNSVAKRRRKRPKWRRLPVILSSRLLSLLRLLIGCGSTLSLFGRRPSIPLQNGGGCPSPPYPSSFPLPWLLIGCGLNFVPLRPPSLNSVAKRRRKRSKMAPAARHPIIPPPLPSPSPDWLPAQLCPSSAAVPQLRC</sequence>
<dbReference type="EMBL" id="OX395140">
    <property type="protein sequence ID" value="CAI5794552.1"/>
    <property type="molecule type" value="Genomic_DNA"/>
</dbReference>
<protein>
    <submittedName>
        <fullName evidence="3">Uncharacterized protein</fullName>
    </submittedName>
</protein>
<dbReference type="Proteomes" id="UP001178461">
    <property type="component" value="Chromosome Z"/>
</dbReference>
<keyword evidence="4" id="KW-1185">Reference proteome</keyword>
<organism evidence="3 4">
    <name type="scientific">Podarcis lilfordi</name>
    <name type="common">Lilford's wall lizard</name>
    <dbReference type="NCBI Taxonomy" id="74358"/>
    <lineage>
        <taxon>Eukaryota</taxon>
        <taxon>Metazoa</taxon>
        <taxon>Chordata</taxon>
        <taxon>Craniata</taxon>
        <taxon>Vertebrata</taxon>
        <taxon>Euteleostomi</taxon>
        <taxon>Lepidosauria</taxon>
        <taxon>Squamata</taxon>
        <taxon>Bifurcata</taxon>
        <taxon>Unidentata</taxon>
        <taxon>Episquamata</taxon>
        <taxon>Laterata</taxon>
        <taxon>Lacertibaenia</taxon>
        <taxon>Lacertidae</taxon>
        <taxon>Podarcis</taxon>
    </lineage>
</organism>
<evidence type="ECO:0000313" key="3">
    <source>
        <dbReference type="EMBL" id="CAI5794552.1"/>
    </source>
</evidence>